<protein>
    <recommendedName>
        <fullName evidence="3">Lipoprotein</fullName>
    </recommendedName>
</protein>
<gene>
    <name evidence="1" type="ORF">CH357_03335</name>
</gene>
<dbReference type="RefSeq" id="WP_100705368.1">
    <property type="nucleotide sequence ID" value="NZ_NPDL01000002.1"/>
</dbReference>
<name>A0A2M9XG37_9LEPT</name>
<reference evidence="1 2" key="1">
    <citation type="submission" date="2017-07" db="EMBL/GenBank/DDBJ databases">
        <title>Leptospira spp. isolated from tropical soils.</title>
        <authorList>
            <person name="Thibeaux R."/>
            <person name="Iraola G."/>
            <person name="Ferres I."/>
            <person name="Bierque E."/>
            <person name="Girault D."/>
            <person name="Soupe-Gilbert M.-E."/>
            <person name="Picardeau M."/>
            <person name="Goarant C."/>
        </authorList>
    </citation>
    <scope>NUCLEOTIDE SEQUENCE [LARGE SCALE GENOMIC DNA]</scope>
    <source>
        <strain evidence="1 2">MCA1-C-A1</strain>
    </source>
</reference>
<sequence length="179" mass="19021">MKKILLTKLSILLVAISLFTNCPGDKGDDTLNNLTTLYTLDPGIFGGCVFVYYGAKSVYPAVTATKGGGPVNIEVKNSSGANYMGFVLMPNLQVGDVITVGLPATDTISFRAYKGECPFSTTTGQINMPATTSDIDPGMVGDQTDDGTTYTVQIAGDYIVKYDLIGAPDPNYHITLEIQ</sequence>
<dbReference type="OrthoDB" id="345520at2"/>
<comment type="caution">
    <text evidence="1">The sequence shown here is derived from an EMBL/GenBank/DDBJ whole genome shotgun (WGS) entry which is preliminary data.</text>
</comment>
<evidence type="ECO:0008006" key="3">
    <source>
        <dbReference type="Google" id="ProtNLM"/>
    </source>
</evidence>
<keyword evidence="2" id="KW-1185">Reference proteome</keyword>
<dbReference type="EMBL" id="NPDN01000002">
    <property type="protein sequence ID" value="PJZ26542.1"/>
    <property type="molecule type" value="Genomic_DNA"/>
</dbReference>
<proteinExistence type="predicted"/>
<dbReference type="Proteomes" id="UP000232196">
    <property type="component" value="Unassembled WGS sequence"/>
</dbReference>
<organism evidence="1 2">
    <name type="scientific">Leptospira hartskeerlii</name>
    <dbReference type="NCBI Taxonomy" id="2023177"/>
    <lineage>
        <taxon>Bacteria</taxon>
        <taxon>Pseudomonadati</taxon>
        <taxon>Spirochaetota</taxon>
        <taxon>Spirochaetia</taxon>
        <taxon>Leptospirales</taxon>
        <taxon>Leptospiraceae</taxon>
        <taxon>Leptospira</taxon>
    </lineage>
</organism>
<evidence type="ECO:0000313" key="2">
    <source>
        <dbReference type="Proteomes" id="UP000232196"/>
    </source>
</evidence>
<dbReference type="AlphaFoldDB" id="A0A2M9XG37"/>
<accession>A0A2M9XG37</accession>
<evidence type="ECO:0000313" key="1">
    <source>
        <dbReference type="EMBL" id="PJZ26542.1"/>
    </source>
</evidence>